<feature type="domain" description="Alcohol dehydrogenase-like C-terminal" evidence="5">
    <location>
        <begin position="172"/>
        <end position="300"/>
    </location>
</feature>
<proteinExistence type="inferred from homology"/>
<dbReference type="PANTHER" id="PTHR43401:SF2">
    <property type="entry name" value="L-THREONINE 3-DEHYDROGENASE"/>
    <property type="match status" value="1"/>
</dbReference>
<dbReference type="SUPFAM" id="SSF50129">
    <property type="entry name" value="GroES-like"/>
    <property type="match status" value="1"/>
</dbReference>
<evidence type="ECO:0000256" key="4">
    <source>
        <dbReference type="RuleBase" id="RU361277"/>
    </source>
</evidence>
<dbReference type="Pfam" id="PF08240">
    <property type="entry name" value="ADH_N"/>
    <property type="match status" value="1"/>
</dbReference>
<dbReference type="InterPro" id="IPR013154">
    <property type="entry name" value="ADH-like_N"/>
</dbReference>
<dbReference type="GO" id="GO:0016491">
    <property type="term" value="F:oxidoreductase activity"/>
    <property type="evidence" value="ECO:0007669"/>
    <property type="project" value="UniProtKB-KW"/>
</dbReference>
<comment type="caution">
    <text evidence="7">The sequence shown here is derived from an EMBL/GenBank/DDBJ whole genome shotgun (WGS) entry which is preliminary data.</text>
</comment>
<dbReference type="Gene3D" id="3.40.50.720">
    <property type="entry name" value="NAD(P)-binding Rossmann-like Domain"/>
    <property type="match status" value="1"/>
</dbReference>
<dbReference type="InterPro" id="IPR013149">
    <property type="entry name" value="ADH-like_C"/>
</dbReference>
<organism evidence="7 8">
    <name type="scientific">candidate division TA06 bacterium 34_109</name>
    <dbReference type="NCBI Taxonomy" id="1635277"/>
    <lineage>
        <taxon>Bacteria</taxon>
        <taxon>Bacteria division TA06</taxon>
    </lineage>
</organism>
<evidence type="ECO:0000313" key="7">
    <source>
        <dbReference type="EMBL" id="KUK86282.1"/>
    </source>
</evidence>
<sequence length="338" mass="37315">MRVAIYKGIEKIDIEMRSIPEISEDEILLQVKAAAICGTDIKTFLKGHPLFNPPCVLGHEFSGIIKQVGTRIESFKPGERVVCAPYIECGNCYNCKEGLGELCISKSFVGGAFSEYVKIPAKVVEKGTFKLGGNISFEVATLVEPLACCINGLQKLKLEVKNKKILVVGGGPMGLLLSLALKKQGAKPVISEVSTERLKFAEELGVKAVSPEKINLLDFTRSYSTSRGMDAVIVALAIPQLVEEAFLYVKEGGVVEIFGGLSKDLSLKINPFFIHYQEIDLVGSFGFSSRHFLDAFKMISSFPEPFEKFITQRYELKDIKKAFYDIYEKKGIKAVISF</sequence>
<keyword evidence="1 4" id="KW-0479">Metal-binding</keyword>
<dbReference type="InterPro" id="IPR036291">
    <property type="entry name" value="NAD(P)-bd_dom_sf"/>
</dbReference>
<dbReference type="InterPro" id="IPR050129">
    <property type="entry name" value="Zn_alcohol_dh"/>
</dbReference>
<dbReference type="PANTHER" id="PTHR43401">
    <property type="entry name" value="L-THREONINE 3-DEHYDROGENASE"/>
    <property type="match status" value="1"/>
</dbReference>
<feature type="domain" description="Alcohol dehydrogenase-like N-terminal" evidence="6">
    <location>
        <begin position="24"/>
        <end position="124"/>
    </location>
</feature>
<protein>
    <submittedName>
        <fullName evidence="7">Putative Alcohol dehydrogenase GroES domain protein</fullName>
    </submittedName>
</protein>
<accession>A0A101HZJ3</accession>
<evidence type="ECO:0000256" key="3">
    <source>
        <dbReference type="ARBA" id="ARBA00023002"/>
    </source>
</evidence>
<dbReference type="InterPro" id="IPR011032">
    <property type="entry name" value="GroES-like_sf"/>
</dbReference>
<evidence type="ECO:0000256" key="1">
    <source>
        <dbReference type="ARBA" id="ARBA00022723"/>
    </source>
</evidence>
<keyword evidence="3" id="KW-0560">Oxidoreductase</keyword>
<evidence type="ECO:0000259" key="6">
    <source>
        <dbReference type="Pfam" id="PF08240"/>
    </source>
</evidence>
<keyword evidence="2 4" id="KW-0862">Zinc</keyword>
<dbReference type="SUPFAM" id="SSF51735">
    <property type="entry name" value="NAD(P)-binding Rossmann-fold domains"/>
    <property type="match status" value="1"/>
</dbReference>
<dbReference type="AlphaFoldDB" id="A0A101HZJ3"/>
<evidence type="ECO:0000256" key="2">
    <source>
        <dbReference type="ARBA" id="ARBA00022833"/>
    </source>
</evidence>
<evidence type="ECO:0000313" key="8">
    <source>
        <dbReference type="Proteomes" id="UP000053467"/>
    </source>
</evidence>
<dbReference type="InterPro" id="IPR002328">
    <property type="entry name" value="ADH_Zn_CS"/>
</dbReference>
<dbReference type="Pfam" id="PF00107">
    <property type="entry name" value="ADH_zinc_N"/>
    <property type="match status" value="1"/>
</dbReference>
<dbReference type="Gene3D" id="3.90.180.10">
    <property type="entry name" value="Medium-chain alcohol dehydrogenases, catalytic domain"/>
    <property type="match status" value="1"/>
</dbReference>
<dbReference type="Proteomes" id="UP000053467">
    <property type="component" value="Unassembled WGS sequence"/>
</dbReference>
<evidence type="ECO:0000259" key="5">
    <source>
        <dbReference type="Pfam" id="PF00107"/>
    </source>
</evidence>
<dbReference type="GO" id="GO:0008270">
    <property type="term" value="F:zinc ion binding"/>
    <property type="evidence" value="ECO:0007669"/>
    <property type="project" value="InterPro"/>
</dbReference>
<name>A0A101HZJ3_UNCT6</name>
<comment type="similarity">
    <text evidence="4">Belongs to the zinc-containing alcohol dehydrogenase family.</text>
</comment>
<gene>
    <name evidence="7" type="ORF">XE03_1597</name>
</gene>
<comment type="cofactor">
    <cofactor evidence="4">
        <name>Zn(2+)</name>
        <dbReference type="ChEBI" id="CHEBI:29105"/>
    </cofactor>
</comment>
<reference evidence="8" key="1">
    <citation type="journal article" date="2015" name="MBio">
        <title>Genome-Resolved Metagenomic Analysis Reveals Roles for Candidate Phyla and Other Microbial Community Members in Biogeochemical Transformations in Oil Reservoirs.</title>
        <authorList>
            <person name="Hu P."/>
            <person name="Tom L."/>
            <person name="Singh A."/>
            <person name="Thomas B.C."/>
            <person name="Baker B.J."/>
            <person name="Piceno Y.M."/>
            <person name="Andersen G.L."/>
            <person name="Banfield J.F."/>
        </authorList>
    </citation>
    <scope>NUCLEOTIDE SEQUENCE [LARGE SCALE GENOMIC DNA]</scope>
</reference>
<dbReference type="PROSITE" id="PS00059">
    <property type="entry name" value="ADH_ZINC"/>
    <property type="match status" value="1"/>
</dbReference>
<dbReference type="EMBL" id="LGGX01000023">
    <property type="protein sequence ID" value="KUK86282.1"/>
    <property type="molecule type" value="Genomic_DNA"/>
</dbReference>